<accession>A0A432WU83</accession>
<comment type="similarity">
    <text evidence="2">Belongs to the polysaccharide synthase family.</text>
</comment>
<evidence type="ECO:0000256" key="5">
    <source>
        <dbReference type="ARBA" id="ARBA00022989"/>
    </source>
</evidence>
<feature type="transmembrane region" description="Helical" evidence="7">
    <location>
        <begin position="322"/>
        <end position="341"/>
    </location>
</feature>
<dbReference type="PANTHER" id="PTHR30250">
    <property type="entry name" value="PST FAMILY PREDICTED COLANIC ACID TRANSPORTER"/>
    <property type="match status" value="1"/>
</dbReference>
<feature type="transmembrane region" description="Helical" evidence="7">
    <location>
        <begin position="114"/>
        <end position="135"/>
    </location>
</feature>
<feature type="transmembrane region" description="Helical" evidence="7">
    <location>
        <begin position="82"/>
        <end position="102"/>
    </location>
</feature>
<comment type="caution">
    <text evidence="8">The sequence shown here is derived from an EMBL/GenBank/DDBJ whole genome shotgun (WGS) entry which is preliminary data.</text>
</comment>
<dbReference type="EMBL" id="PIPP01000002">
    <property type="protein sequence ID" value="RUO37325.1"/>
    <property type="molecule type" value="Genomic_DNA"/>
</dbReference>
<reference evidence="9" key="1">
    <citation type="journal article" date="2018" name="Front. Microbiol.">
        <title>Genome-Based Analysis Reveals the Taxonomy and Diversity of the Family Idiomarinaceae.</title>
        <authorList>
            <person name="Liu Y."/>
            <person name="Lai Q."/>
            <person name="Shao Z."/>
        </authorList>
    </citation>
    <scope>NUCLEOTIDE SEQUENCE [LARGE SCALE GENOMIC DNA]</scope>
    <source>
        <strain evidence="9">AIS</strain>
    </source>
</reference>
<protein>
    <submittedName>
        <fullName evidence="8">Flippase</fullName>
    </submittedName>
</protein>
<feature type="transmembrane region" description="Helical" evidence="7">
    <location>
        <begin position="438"/>
        <end position="461"/>
    </location>
</feature>
<keyword evidence="3" id="KW-1003">Cell membrane</keyword>
<proteinExistence type="inferred from homology"/>
<dbReference type="Proteomes" id="UP000286934">
    <property type="component" value="Unassembled WGS sequence"/>
</dbReference>
<gene>
    <name evidence="8" type="ORF">CWE13_05010</name>
</gene>
<feature type="transmembrane region" description="Helical" evidence="7">
    <location>
        <begin position="227"/>
        <end position="247"/>
    </location>
</feature>
<dbReference type="CDD" id="cd13127">
    <property type="entry name" value="MATE_tuaB_like"/>
    <property type="match status" value="1"/>
</dbReference>
<dbReference type="OrthoDB" id="8538786at2"/>
<feature type="transmembrane region" description="Helical" evidence="7">
    <location>
        <begin position="414"/>
        <end position="432"/>
    </location>
</feature>
<evidence type="ECO:0000256" key="3">
    <source>
        <dbReference type="ARBA" id="ARBA00022475"/>
    </source>
</evidence>
<feature type="transmembrane region" description="Helical" evidence="7">
    <location>
        <begin position="43"/>
        <end position="62"/>
    </location>
</feature>
<dbReference type="AlphaFoldDB" id="A0A432WU83"/>
<keyword evidence="4 7" id="KW-0812">Transmembrane</keyword>
<feature type="transmembrane region" description="Helical" evidence="7">
    <location>
        <begin position="287"/>
        <end position="310"/>
    </location>
</feature>
<evidence type="ECO:0000256" key="2">
    <source>
        <dbReference type="ARBA" id="ARBA00007430"/>
    </source>
</evidence>
<dbReference type="InterPro" id="IPR050833">
    <property type="entry name" value="Poly_Biosynth_Transport"/>
</dbReference>
<keyword evidence="5 7" id="KW-1133">Transmembrane helix</keyword>
<evidence type="ECO:0000313" key="8">
    <source>
        <dbReference type="EMBL" id="RUO37325.1"/>
    </source>
</evidence>
<name>A0A432WU83_9GAMM</name>
<sequence length="481" mass="53391">MSLSLKTSTGILWNLCEQFARRGIGILVTLLLARFLVPEDFGLVAMMAVFIALGSSLMESGFREALIRLEKITQEDYTTAFYANLALGLFSYIILALVAPSIASFYDEPRLVELIRVASLSVIIMSFQVVQVASLSRKLNFKAQLKASFPASIISGAIAIYLAYLGWGVWALVGHTLLNAFLHTALLWRIEAWRPTMQFSWKSAKAMYNFGYKLFLSGMLDTVFQNLYVIVIAKAFSASAAGLYFFATKIRDLIVQQLIVAIQSVTYPALSSVQNDAPRLKLAYKKIVILMTLAMFPMVIFIAAFAQHIFELILPAKWWPAVPYFQLLCAAALMMPLHSINLNILKVKGRSDLFLYLEIIKKLVNGAVLLATYQYGIHAIIIGQIATSVVNYIPNSYFSSKLLGYGIIEQVKDFLPTLLIALVAVAVSYQTVQSLNMSGILLLISAALIACVMYVALLFILKRSAFNVLVNYVQQTRSSAK</sequence>
<keyword evidence="6 7" id="KW-0472">Membrane</keyword>
<evidence type="ECO:0000256" key="4">
    <source>
        <dbReference type="ARBA" id="ARBA00022692"/>
    </source>
</evidence>
<dbReference type="RefSeq" id="WP_126806467.1">
    <property type="nucleotide sequence ID" value="NZ_PIPP01000002.1"/>
</dbReference>
<evidence type="ECO:0000256" key="1">
    <source>
        <dbReference type="ARBA" id="ARBA00004651"/>
    </source>
</evidence>
<dbReference type="PANTHER" id="PTHR30250:SF10">
    <property type="entry name" value="LIPOPOLYSACCHARIDE BIOSYNTHESIS PROTEIN WZXC"/>
    <property type="match status" value="1"/>
</dbReference>
<evidence type="ECO:0000313" key="9">
    <source>
        <dbReference type="Proteomes" id="UP000286934"/>
    </source>
</evidence>
<dbReference type="Pfam" id="PF13440">
    <property type="entry name" value="Polysacc_synt_3"/>
    <property type="match status" value="1"/>
</dbReference>
<comment type="subcellular location">
    <subcellularLocation>
        <location evidence="1">Cell membrane</location>
        <topology evidence="1">Multi-pass membrane protein</topology>
    </subcellularLocation>
</comment>
<keyword evidence="9" id="KW-1185">Reference proteome</keyword>
<organism evidence="8 9">
    <name type="scientific">Aliidiomarina shirensis</name>
    <dbReference type="NCBI Taxonomy" id="1048642"/>
    <lineage>
        <taxon>Bacteria</taxon>
        <taxon>Pseudomonadati</taxon>
        <taxon>Pseudomonadota</taxon>
        <taxon>Gammaproteobacteria</taxon>
        <taxon>Alteromonadales</taxon>
        <taxon>Idiomarinaceae</taxon>
        <taxon>Aliidiomarina</taxon>
    </lineage>
</organism>
<evidence type="ECO:0000256" key="7">
    <source>
        <dbReference type="SAM" id="Phobius"/>
    </source>
</evidence>
<dbReference type="GO" id="GO:0005886">
    <property type="term" value="C:plasma membrane"/>
    <property type="evidence" value="ECO:0007669"/>
    <property type="project" value="UniProtKB-SubCell"/>
</dbReference>
<feature type="transmembrane region" description="Helical" evidence="7">
    <location>
        <begin position="147"/>
        <end position="173"/>
    </location>
</feature>
<evidence type="ECO:0000256" key="6">
    <source>
        <dbReference type="ARBA" id="ARBA00023136"/>
    </source>
</evidence>